<proteinExistence type="predicted"/>
<dbReference type="InterPro" id="IPR004875">
    <property type="entry name" value="DDE_SF_endonuclease_dom"/>
</dbReference>
<accession>D6WE96</accession>
<evidence type="ECO:0000256" key="1">
    <source>
        <dbReference type="ARBA" id="ARBA00004123"/>
    </source>
</evidence>
<evidence type="ECO:0000259" key="4">
    <source>
        <dbReference type="PROSITE" id="PS51253"/>
    </source>
</evidence>
<keyword evidence="6" id="KW-1185">Reference proteome</keyword>
<dbReference type="Pfam" id="PF04218">
    <property type="entry name" value="CENP-B_N"/>
    <property type="match status" value="1"/>
</dbReference>
<dbReference type="GO" id="GO:0005634">
    <property type="term" value="C:nucleus"/>
    <property type="evidence" value="ECO:0000318"/>
    <property type="project" value="GO_Central"/>
</dbReference>
<dbReference type="Pfam" id="PF03221">
    <property type="entry name" value="HTH_Tnp_Tc5"/>
    <property type="match status" value="3"/>
</dbReference>
<dbReference type="PANTHER" id="PTHR19303">
    <property type="entry name" value="TRANSPOSON"/>
    <property type="match status" value="1"/>
</dbReference>
<dbReference type="InterPro" id="IPR009057">
    <property type="entry name" value="Homeodomain-like_sf"/>
</dbReference>
<dbReference type="InterPro" id="IPR007889">
    <property type="entry name" value="HTH_Psq"/>
</dbReference>
<dbReference type="HOGENOM" id="CLU_273673_0_0_1"/>
<organism evidence="5 6">
    <name type="scientific">Tribolium castaneum</name>
    <name type="common">Red flour beetle</name>
    <dbReference type="NCBI Taxonomy" id="7070"/>
    <lineage>
        <taxon>Eukaryota</taxon>
        <taxon>Metazoa</taxon>
        <taxon>Ecdysozoa</taxon>
        <taxon>Arthropoda</taxon>
        <taxon>Hexapoda</taxon>
        <taxon>Insecta</taxon>
        <taxon>Pterygota</taxon>
        <taxon>Neoptera</taxon>
        <taxon>Endopterygota</taxon>
        <taxon>Coleoptera</taxon>
        <taxon>Polyphaga</taxon>
        <taxon>Cucujiformia</taxon>
        <taxon>Tenebrionidae</taxon>
        <taxon>Tenebrionidae incertae sedis</taxon>
        <taxon>Tribolium</taxon>
    </lineage>
</organism>
<evidence type="ECO:0000256" key="2">
    <source>
        <dbReference type="ARBA" id="ARBA00023125"/>
    </source>
</evidence>
<dbReference type="InterPro" id="IPR006600">
    <property type="entry name" value="HTH_CenpB_DNA-bd_dom"/>
</dbReference>
<dbReference type="PhylomeDB" id="D6WE96"/>
<keyword evidence="3" id="KW-0539">Nucleus</keyword>
<dbReference type="SMART" id="SM00674">
    <property type="entry name" value="CENPB"/>
    <property type="match status" value="3"/>
</dbReference>
<dbReference type="GO" id="GO:0003677">
    <property type="term" value="F:DNA binding"/>
    <property type="evidence" value="ECO:0000318"/>
    <property type="project" value="GO_Central"/>
</dbReference>
<protein>
    <recommendedName>
        <fullName evidence="4">HTH CENPB-type domain-containing protein</fullName>
    </recommendedName>
</protein>
<dbReference type="eggNOG" id="KOG3105">
    <property type="taxonomic scope" value="Eukaryota"/>
</dbReference>
<dbReference type="Pfam" id="PF03184">
    <property type="entry name" value="DDE_1"/>
    <property type="match status" value="3"/>
</dbReference>
<feature type="domain" description="HTH CENPB-type" evidence="4">
    <location>
        <begin position="66"/>
        <end position="139"/>
    </location>
</feature>
<keyword evidence="2" id="KW-0238">DNA-binding</keyword>
<dbReference type="InterPro" id="IPR050863">
    <property type="entry name" value="CenT-Element_Derived"/>
</dbReference>
<comment type="subcellular location">
    <subcellularLocation>
        <location evidence="1">Nucleus</location>
    </subcellularLocation>
</comment>
<reference evidence="5 6" key="2">
    <citation type="journal article" date="2010" name="Nucleic Acids Res.">
        <title>BeetleBase in 2010: revisions to provide comprehensive genomic information for Tribolium castaneum.</title>
        <authorList>
            <person name="Kim H.S."/>
            <person name="Murphy T."/>
            <person name="Xia J."/>
            <person name="Caragea D."/>
            <person name="Park Y."/>
            <person name="Beeman R.W."/>
            <person name="Lorenzen M.D."/>
            <person name="Butcher S."/>
            <person name="Manak J.R."/>
            <person name="Brown S.J."/>
        </authorList>
    </citation>
    <scope>GENOME REANNOTATION</scope>
    <source>
        <strain evidence="5 6">Georgia GA2</strain>
    </source>
</reference>
<dbReference type="EMBL" id="KQ971326">
    <property type="protein sequence ID" value="EFA00849.1"/>
    <property type="molecule type" value="Genomic_DNA"/>
</dbReference>
<dbReference type="Proteomes" id="UP000007266">
    <property type="component" value="Linkage group 3"/>
</dbReference>
<dbReference type="SUPFAM" id="SSF46689">
    <property type="entry name" value="Homeodomain-like"/>
    <property type="match status" value="2"/>
</dbReference>
<dbReference type="PANTHER" id="PTHR19303:SF75">
    <property type="entry name" value="HTH CENPB-TYPE DOMAIN-CONTAINING PROTEIN"/>
    <property type="match status" value="1"/>
</dbReference>
<evidence type="ECO:0000313" key="6">
    <source>
        <dbReference type="Proteomes" id="UP000007266"/>
    </source>
</evidence>
<dbReference type="AlphaFoldDB" id="D6WE96"/>
<evidence type="ECO:0000256" key="3">
    <source>
        <dbReference type="ARBA" id="ARBA00023242"/>
    </source>
</evidence>
<dbReference type="PROSITE" id="PS51253">
    <property type="entry name" value="HTH_CENPB"/>
    <property type="match status" value="1"/>
</dbReference>
<evidence type="ECO:0000313" key="5">
    <source>
        <dbReference type="EMBL" id="EFA00849.1"/>
    </source>
</evidence>
<sequence length="1175" mass="135220">MSKRKRVVLTFQQKLEILQQLNEGTRGSVLAKQYGIGTSTISDIKRNADAILKFVSNLDCENQISEKKTRKTAQNTDLDSLIHRWYLEERKKGGVPLDATICAKALEINSQLRNGNQSFKASSGWLRHFKNRHGIKDKEANDEEPVNVGKQLRNFFKRGGFTHESIYNVCDSVLLWKSLPNCDKKSAVKIIACANANSAHKLPLCVVGPERRCATNDAIFYKHQSPENDSTMFEEWFEDIFVPLVTQRQQNTGNVGKILLVMNDSLWHPPRETLVKDRDNFEVFVVPEDSLTQPMDLVMNQLKTSYRKHLLELLLSKPPCPVKQFLEEFALTESISVISKAWDSIPRNEIVQSWTRLISDVRNETELNHDGIVEIVAIARKITGLEETNSMEITQWLESDKEFCYDSIEYEEFHFDDEVTDEPSNIEAYQSLETAIRWFRNQNECNNVQLATLENLRDLAAAKVCVKRETQLRNGNQSFKASSGWLRHFKNRHGIKDKEANDEEPVNVGKQLRNFFKRGGFTHESIYNVCDSLLLWKSLPNCDKKSAVKIIACANANSAHKLPLCVVGPERRCATNDAIFYKHQSPEIDSTQRQQNTGNVGKILLVMNDSLWHPPRETLVKDRDNFEVFVVPEDSLTQPMDLVMNQLKTSYRKHLLELLLSKSPCPVKQFLEEFALTESISVISKAWDFIPRTDIVQSWTRLISDVRNETELNHDGIVEIVAIARKITGLEETNSMEITQWLESDKEFCYDSIEYEEFHFDDEVTDEPSNIEAYQSLETAIRWFRNQNECNNVQLATLENLRDLAAAKVCVKRETQLRNGNQSFKASSGWLRHFKNRHGIKDKEANDEEPVNVGKQLRNFFKRGGFTHESIYNVCDSLLLWKSLPNCDKKSAVKIIACANANSAHKLPLCVVGPERRCATNDAIFYKHQSPEIDSTMFEEWFEDIFVPLVTQRQQNTGNVGKILLVMNDSLWHPPRETLVKDRDNFEVFVVPEDSLTQPMDLVMNQLKTSYRKHLLELLLSKSPCPVKQFLEEFALTESISVISKAWDFIPRTDIVQSWTRLISDVRNETELNHDGIVEIVAIARKITGLEETNSMEITQWLESDKEFCYDSIEYEEFHFDDEVTDEPSNIEAYQSLETAIRWFRNQNECNNVQLATLENLRDLAAAKVCVKRET</sequence>
<reference evidence="5 6" key="1">
    <citation type="journal article" date="2008" name="Nature">
        <title>The genome of the model beetle and pest Tribolium castaneum.</title>
        <authorList>
            <consortium name="Tribolium Genome Sequencing Consortium"/>
            <person name="Richards S."/>
            <person name="Gibbs R.A."/>
            <person name="Weinstock G.M."/>
            <person name="Brown S.J."/>
            <person name="Denell R."/>
            <person name="Beeman R.W."/>
            <person name="Gibbs R."/>
            <person name="Beeman R.W."/>
            <person name="Brown S.J."/>
            <person name="Bucher G."/>
            <person name="Friedrich M."/>
            <person name="Grimmelikhuijzen C.J."/>
            <person name="Klingler M."/>
            <person name="Lorenzen M."/>
            <person name="Richards S."/>
            <person name="Roth S."/>
            <person name="Schroder R."/>
            <person name="Tautz D."/>
            <person name="Zdobnov E.M."/>
            <person name="Muzny D."/>
            <person name="Gibbs R.A."/>
            <person name="Weinstock G.M."/>
            <person name="Attaway T."/>
            <person name="Bell S."/>
            <person name="Buhay C.J."/>
            <person name="Chandrabose M.N."/>
            <person name="Chavez D."/>
            <person name="Clerk-Blankenburg K.P."/>
            <person name="Cree A."/>
            <person name="Dao M."/>
            <person name="Davis C."/>
            <person name="Chacko J."/>
            <person name="Dinh H."/>
            <person name="Dugan-Rocha S."/>
            <person name="Fowler G."/>
            <person name="Garner T.T."/>
            <person name="Garnes J."/>
            <person name="Gnirke A."/>
            <person name="Hawes A."/>
            <person name="Hernandez J."/>
            <person name="Hines S."/>
            <person name="Holder M."/>
            <person name="Hume J."/>
            <person name="Jhangiani S.N."/>
            <person name="Joshi V."/>
            <person name="Khan Z.M."/>
            <person name="Jackson L."/>
            <person name="Kovar C."/>
            <person name="Kowis A."/>
            <person name="Lee S."/>
            <person name="Lewis L.R."/>
            <person name="Margolis J."/>
            <person name="Morgan M."/>
            <person name="Nazareth L.V."/>
            <person name="Nguyen N."/>
            <person name="Okwuonu G."/>
            <person name="Parker D."/>
            <person name="Richards S."/>
            <person name="Ruiz S.J."/>
            <person name="Santibanez J."/>
            <person name="Savard J."/>
            <person name="Scherer S.E."/>
            <person name="Schneider B."/>
            <person name="Sodergren E."/>
            <person name="Tautz D."/>
            <person name="Vattahil S."/>
            <person name="Villasana D."/>
            <person name="White C.S."/>
            <person name="Wright R."/>
            <person name="Park Y."/>
            <person name="Beeman R.W."/>
            <person name="Lord J."/>
            <person name="Oppert B."/>
            <person name="Lorenzen M."/>
            <person name="Brown S."/>
            <person name="Wang L."/>
            <person name="Savard J."/>
            <person name="Tautz D."/>
            <person name="Richards S."/>
            <person name="Weinstock G."/>
            <person name="Gibbs R.A."/>
            <person name="Liu Y."/>
            <person name="Worley K."/>
            <person name="Weinstock G."/>
            <person name="Elsik C.G."/>
            <person name="Reese J.T."/>
            <person name="Elhaik E."/>
            <person name="Landan G."/>
            <person name="Graur D."/>
            <person name="Arensburger P."/>
            <person name="Atkinson P."/>
            <person name="Beeman R.W."/>
            <person name="Beidler J."/>
            <person name="Brown S.J."/>
            <person name="Demuth J.P."/>
            <person name="Drury D.W."/>
            <person name="Du Y.Z."/>
            <person name="Fujiwara H."/>
            <person name="Lorenzen M."/>
            <person name="Maselli V."/>
            <person name="Osanai M."/>
            <person name="Park Y."/>
            <person name="Robertson H.M."/>
            <person name="Tu Z."/>
            <person name="Wang J.J."/>
            <person name="Wang S."/>
            <person name="Richards S."/>
            <person name="Song H."/>
            <person name="Zhang L."/>
            <person name="Sodergren E."/>
            <person name="Werner D."/>
            <person name="Stanke M."/>
            <person name="Morgenstern B."/>
            <person name="Solovyev V."/>
            <person name="Kosarev P."/>
            <person name="Brown G."/>
            <person name="Chen H.C."/>
            <person name="Ermolaeva O."/>
            <person name="Hlavina W."/>
            <person name="Kapustin Y."/>
            <person name="Kiryutin B."/>
            <person name="Kitts P."/>
            <person name="Maglott D."/>
            <person name="Pruitt K."/>
            <person name="Sapojnikov V."/>
            <person name="Souvorov A."/>
            <person name="Mackey A.J."/>
            <person name="Waterhouse R.M."/>
            <person name="Wyder S."/>
            <person name="Zdobnov E.M."/>
            <person name="Zdobnov E.M."/>
            <person name="Wyder S."/>
            <person name="Kriventseva E.V."/>
            <person name="Kadowaki T."/>
            <person name="Bork P."/>
            <person name="Aranda M."/>
            <person name="Bao R."/>
            <person name="Beermann A."/>
            <person name="Berns N."/>
            <person name="Bolognesi R."/>
            <person name="Bonneton F."/>
            <person name="Bopp D."/>
            <person name="Brown S.J."/>
            <person name="Bucher G."/>
            <person name="Butts T."/>
            <person name="Chaumot A."/>
            <person name="Denell R.E."/>
            <person name="Ferrier D.E."/>
            <person name="Friedrich M."/>
            <person name="Gordon C.M."/>
            <person name="Jindra M."/>
            <person name="Klingler M."/>
            <person name="Lan Q."/>
            <person name="Lattorff H.M."/>
            <person name="Laudet V."/>
            <person name="von Levetsow C."/>
            <person name="Liu Z."/>
            <person name="Lutz R."/>
            <person name="Lynch J.A."/>
            <person name="da Fonseca R.N."/>
            <person name="Posnien N."/>
            <person name="Reuter R."/>
            <person name="Roth S."/>
            <person name="Savard J."/>
            <person name="Schinko J.B."/>
            <person name="Schmitt C."/>
            <person name="Schoppmeier M."/>
            <person name="Schroder R."/>
            <person name="Shippy T.D."/>
            <person name="Simonnet F."/>
            <person name="Marques-Souza H."/>
            <person name="Tautz D."/>
            <person name="Tomoyasu Y."/>
            <person name="Trauner J."/>
            <person name="Van der Zee M."/>
            <person name="Vervoort M."/>
            <person name="Wittkopp N."/>
            <person name="Wimmer E.A."/>
            <person name="Yang X."/>
            <person name="Jones A.K."/>
            <person name="Sattelle D.B."/>
            <person name="Ebert P.R."/>
            <person name="Nelson D."/>
            <person name="Scott J.G."/>
            <person name="Beeman R.W."/>
            <person name="Muthukrishnan S."/>
            <person name="Kramer K.J."/>
            <person name="Arakane Y."/>
            <person name="Beeman R.W."/>
            <person name="Zhu Q."/>
            <person name="Hogenkamp D."/>
            <person name="Dixit R."/>
            <person name="Oppert B."/>
            <person name="Jiang H."/>
            <person name="Zou Z."/>
            <person name="Marshall J."/>
            <person name="Elpidina E."/>
            <person name="Vinokurov K."/>
            <person name="Oppert C."/>
            <person name="Zou Z."/>
            <person name="Evans J."/>
            <person name="Lu Z."/>
            <person name="Zhao P."/>
            <person name="Sumathipala N."/>
            <person name="Altincicek B."/>
            <person name="Vilcinskas A."/>
            <person name="Williams M."/>
            <person name="Hultmark D."/>
            <person name="Hetru C."/>
            <person name="Jiang H."/>
            <person name="Grimmelikhuijzen C.J."/>
            <person name="Hauser F."/>
            <person name="Cazzamali G."/>
            <person name="Williamson M."/>
            <person name="Park Y."/>
            <person name="Li B."/>
            <person name="Tanaka Y."/>
            <person name="Predel R."/>
            <person name="Neupert S."/>
            <person name="Schachtner J."/>
            <person name="Verleyen P."/>
            <person name="Raible F."/>
            <person name="Bork P."/>
            <person name="Friedrich M."/>
            <person name="Walden K.K."/>
            <person name="Robertson H.M."/>
            <person name="Angeli S."/>
            <person name="Foret S."/>
            <person name="Bucher G."/>
            <person name="Schuetz S."/>
            <person name="Maleszka R."/>
            <person name="Wimmer E.A."/>
            <person name="Beeman R.W."/>
            <person name="Lorenzen M."/>
            <person name="Tomoyasu Y."/>
            <person name="Miller S.C."/>
            <person name="Grossmann D."/>
            <person name="Bucher G."/>
        </authorList>
    </citation>
    <scope>NUCLEOTIDE SEQUENCE [LARGE SCALE GENOMIC DNA]</scope>
    <source>
        <strain evidence="5 6">Georgia GA2</strain>
    </source>
</reference>
<gene>
    <name evidence="5" type="primary">AUGUSTUS-3.0.2_03750</name>
    <name evidence="5" type="ORF">TcasGA2_TC003750</name>
</gene>
<dbReference type="InParanoid" id="D6WE96"/>
<name>D6WE96_TRICA</name>
<dbReference type="Gene3D" id="1.10.10.60">
    <property type="entry name" value="Homeodomain-like"/>
    <property type="match status" value="2"/>
</dbReference>